<dbReference type="PROSITE" id="PS00460">
    <property type="entry name" value="GLUTATHIONE_PEROXID_1"/>
    <property type="match status" value="1"/>
</dbReference>
<evidence type="ECO:0000313" key="2">
    <source>
        <dbReference type="EMBL" id="MBO8484822.1"/>
    </source>
</evidence>
<feature type="signal peptide" evidence="1">
    <location>
        <begin position="1"/>
        <end position="24"/>
    </location>
</feature>
<protein>
    <submittedName>
        <fullName evidence="2">DUF1573 domain-containing protein</fullName>
    </submittedName>
</protein>
<proteinExistence type="predicted"/>
<dbReference type="PANTHER" id="PTHR37833:SF1">
    <property type="entry name" value="SIGNAL PEPTIDE PROTEIN"/>
    <property type="match status" value="1"/>
</dbReference>
<accession>A0A9D9J2C6</accession>
<gene>
    <name evidence="2" type="ORF">IAB78_00150</name>
</gene>
<evidence type="ECO:0000313" key="3">
    <source>
        <dbReference type="Proteomes" id="UP000823750"/>
    </source>
</evidence>
<evidence type="ECO:0000256" key="1">
    <source>
        <dbReference type="SAM" id="SignalP"/>
    </source>
</evidence>
<sequence>MKNRILTLTAAVILLFFGCTQSFTASSQERVGNIVEFDRMTHDFGDVMLSDGPLHCTFSMKNISGKPVVIYNVVTSCGCTDVQWTKEPIMPGESGTISSTYTNDEGPYPFDKSLTAYISGINNPVILRLRGVSHEKAMSLEEMYPVHFGSLGMKSSGLKCGNLEQGMQKSDEVTIANLSGTPANISFSGVTPGLGLNVTPNPIPPRETARLQFTVTADRALWGKNWHYATPVVNGEKYTATEDGKKVSEISVYSFTKENFSSLTKEQRSAGSRPMFTASTYTFGKVKAGTEVKARFTFKNIGKADFMAYKVDIDAAGATHTEVPVVKCGYEGSFDVSLDTSGLPKGETLVIVTLTTNSPSRPIVNLFITGWID</sequence>
<dbReference type="InterPro" id="IPR011467">
    <property type="entry name" value="DUF1573"/>
</dbReference>
<dbReference type="PROSITE" id="PS51257">
    <property type="entry name" value="PROKAR_LIPOPROTEIN"/>
    <property type="match status" value="1"/>
</dbReference>
<dbReference type="Gene3D" id="2.60.40.10">
    <property type="entry name" value="Immunoglobulins"/>
    <property type="match status" value="2"/>
</dbReference>
<name>A0A9D9J2C6_9BACT</name>
<reference evidence="2" key="1">
    <citation type="submission" date="2020-10" db="EMBL/GenBank/DDBJ databases">
        <authorList>
            <person name="Gilroy R."/>
        </authorList>
    </citation>
    <scope>NUCLEOTIDE SEQUENCE</scope>
    <source>
        <strain evidence="2">B2-16538</strain>
    </source>
</reference>
<dbReference type="InterPro" id="IPR029759">
    <property type="entry name" value="GPX_AS"/>
</dbReference>
<reference evidence="2" key="2">
    <citation type="journal article" date="2021" name="PeerJ">
        <title>Extensive microbial diversity within the chicken gut microbiome revealed by metagenomics and culture.</title>
        <authorList>
            <person name="Gilroy R."/>
            <person name="Ravi A."/>
            <person name="Getino M."/>
            <person name="Pursley I."/>
            <person name="Horton D.L."/>
            <person name="Alikhan N.F."/>
            <person name="Baker D."/>
            <person name="Gharbi K."/>
            <person name="Hall N."/>
            <person name="Watson M."/>
            <person name="Adriaenssens E.M."/>
            <person name="Foster-Nyarko E."/>
            <person name="Jarju S."/>
            <person name="Secka A."/>
            <person name="Antonio M."/>
            <person name="Oren A."/>
            <person name="Chaudhuri R.R."/>
            <person name="La Ragione R."/>
            <person name="Hildebrand F."/>
            <person name="Pallen M.J."/>
        </authorList>
    </citation>
    <scope>NUCLEOTIDE SEQUENCE</scope>
    <source>
        <strain evidence="2">B2-16538</strain>
    </source>
</reference>
<dbReference type="EMBL" id="JADILX010000003">
    <property type="protein sequence ID" value="MBO8484822.1"/>
    <property type="molecule type" value="Genomic_DNA"/>
</dbReference>
<dbReference type="InterPro" id="IPR013783">
    <property type="entry name" value="Ig-like_fold"/>
</dbReference>
<dbReference type="Pfam" id="PF07610">
    <property type="entry name" value="DUF1573"/>
    <property type="match status" value="2"/>
</dbReference>
<feature type="chain" id="PRO_5039096779" evidence="1">
    <location>
        <begin position="25"/>
        <end position="373"/>
    </location>
</feature>
<keyword evidence="1" id="KW-0732">Signal</keyword>
<dbReference type="Proteomes" id="UP000823750">
    <property type="component" value="Unassembled WGS sequence"/>
</dbReference>
<comment type="caution">
    <text evidence="2">The sequence shown here is derived from an EMBL/GenBank/DDBJ whole genome shotgun (WGS) entry which is preliminary data.</text>
</comment>
<dbReference type="PANTHER" id="PTHR37833">
    <property type="entry name" value="LIPOPROTEIN-RELATED"/>
    <property type="match status" value="1"/>
</dbReference>
<dbReference type="AlphaFoldDB" id="A0A9D9J2C6"/>
<organism evidence="2 3">
    <name type="scientific">Candidatus Cryptobacteroides excrementavium</name>
    <dbReference type="NCBI Taxonomy" id="2840759"/>
    <lineage>
        <taxon>Bacteria</taxon>
        <taxon>Pseudomonadati</taxon>
        <taxon>Bacteroidota</taxon>
        <taxon>Bacteroidia</taxon>
        <taxon>Bacteroidales</taxon>
        <taxon>Candidatus Cryptobacteroides</taxon>
    </lineage>
</organism>